<reference evidence="1 2" key="1">
    <citation type="submission" date="2024-02" db="EMBL/GenBank/DDBJ databases">
        <title>Comparative Genomic Analysis of Flavobacterium Species Causing Columnaris Disease of Freshwater Fish in Thailand: Insights into Virulence and Resistance Mechanisms.</title>
        <authorList>
            <person name="Nguyen D."/>
            <person name="Chokmangmeepisarn P."/>
            <person name="Khianchaikhan K."/>
            <person name="Morishita M."/>
            <person name="Bunnoy A."/>
            <person name="Rodkhum C."/>
        </authorList>
    </citation>
    <scope>NUCLEOTIDE SEQUENCE [LARGE SCALE GENOMIC DNA]</scope>
    <source>
        <strain evidence="1 2">KCRT2007</strain>
    </source>
</reference>
<dbReference type="RefSeq" id="WP_405322615.1">
    <property type="nucleotide sequence ID" value="NZ_JAZGZR010000016.1"/>
</dbReference>
<name>A0ABW8PPN0_9FLAO</name>
<organism evidence="1 2">
    <name type="scientific">Flavobacterium davisii</name>
    <dbReference type="NCBI Taxonomy" id="2906077"/>
    <lineage>
        <taxon>Bacteria</taxon>
        <taxon>Pseudomonadati</taxon>
        <taxon>Bacteroidota</taxon>
        <taxon>Flavobacteriia</taxon>
        <taxon>Flavobacteriales</taxon>
        <taxon>Flavobacteriaceae</taxon>
        <taxon>Flavobacterium</taxon>
    </lineage>
</organism>
<keyword evidence="2" id="KW-1185">Reference proteome</keyword>
<accession>A0ABW8PPN0</accession>
<dbReference type="Proteomes" id="UP001621813">
    <property type="component" value="Unassembled WGS sequence"/>
</dbReference>
<protein>
    <submittedName>
        <fullName evidence="1">Uncharacterized protein</fullName>
    </submittedName>
</protein>
<comment type="caution">
    <text evidence="1">The sequence shown here is derived from an EMBL/GenBank/DDBJ whole genome shotgun (WGS) entry which is preliminary data.</text>
</comment>
<dbReference type="EMBL" id="JAZGZR010000016">
    <property type="protein sequence ID" value="MFK7049733.1"/>
    <property type="molecule type" value="Genomic_DNA"/>
</dbReference>
<gene>
    <name evidence="1" type="ORF">V3Q77_07515</name>
</gene>
<evidence type="ECO:0000313" key="2">
    <source>
        <dbReference type="Proteomes" id="UP001621813"/>
    </source>
</evidence>
<evidence type="ECO:0000313" key="1">
    <source>
        <dbReference type="EMBL" id="MFK7049733.1"/>
    </source>
</evidence>
<sequence>MKNKKIILAITSDVKLYECFIKNLEFHNYEVQLICATGSFKYPSLGHKIYSFLRKIFLNDRNYKKKISQIYNSKLYLEQIKNLDQSNAAIFIRPDLFTIEIINITKEKTNKIIAYQWDGLNRFPNVKELIPLFDRFYIFQKKDQDLYNHKYYPITNFYFDCYQNEIFKNSVIEYDLFYIGSYDDRINHLLEICDFLDKKGLKLKILLRTKKKKNLKKYSFIEFFKNPLSYKENLELVAKSRILLDIHHTNIHDGLSFRIFEAIGYNKKIISTNVKIKEYDIYCSNNVFCFENNFNDLNNFINTNIENYPSELKNKYSFKNWIEYILEEPNAIPIHNH</sequence>
<proteinExistence type="predicted"/>